<gene>
    <name evidence="2" type="ORF">QWI16_16885</name>
</gene>
<proteinExistence type="predicted"/>
<dbReference type="EMBL" id="JAULRT010000062">
    <property type="protein sequence ID" value="MDO3383861.1"/>
    <property type="molecule type" value="Genomic_DNA"/>
</dbReference>
<organism evidence="2 3">
    <name type="scientific">Gilvimarinus algae</name>
    <dbReference type="NCBI Taxonomy" id="3058037"/>
    <lineage>
        <taxon>Bacteria</taxon>
        <taxon>Pseudomonadati</taxon>
        <taxon>Pseudomonadota</taxon>
        <taxon>Gammaproteobacteria</taxon>
        <taxon>Cellvibrionales</taxon>
        <taxon>Cellvibrionaceae</taxon>
        <taxon>Gilvimarinus</taxon>
    </lineage>
</organism>
<evidence type="ECO:0000313" key="3">
    <source>
        <dbReference type="Proteomes" id="UP001168380"/>
    </source>
</evidence>
<evidence type="ECO:0000313" key="2">
    <source>
        <dbReference type="EMBL" id="MDO3383861.1"/>
    </source>
</evidence>
<reference evidence="2" key="1">
    <citation type="submission" date="2023-07" db="EMBL/GenBank/DDBJ databases">
        <title>Gilvimarinus algae sp. nov., isolated from the surface of Kelp.</title>
        <authorList>
            <person name="Sun Y.Y."/>
            <person name="Gong Y."/>
            <person name="Du Z.J."/>
        </authorList>
    </citation>
    <scope>NUCLEOTIDE SEQUENCE</scope>
    <source>
        <strain evidence="2">SDUM040014</strain>
    </source>
</reference>
<protein>
    <submittedName>
        <fullName evidence="2">Uncharacterized protein</fullName>
    </submittedName>
</protein>
<feature type="chain" id="PRO_5045527258" evidence="1">
    <location>
        <begin position="22"/>
        <end position="103"/>
    </location>
</feature>
<dbReference type="Proteomes" id="UP001168380">
    <property type="component" value="Unassembled WGS sequence"/>
</dbReference>
<name>A0ABT8TMI7_9GAMM</name>
<sequence length="103" mass="11662">MKNVKLTAGLGALLLGFSASALTYEYPEVQYYSQTAPTPYDEMFQERAGCEWEFVTSYGGWGGYMFVYEPVGACQYSEQHVSWSGYQGTSAFRYGYITITYED</sequence>
<keyword evidence="3" id="KW-1185">Reference proteome</keyword>
<dbReference type="RefSeq" id="WP_302714942.1">
    <property type="nucleotide sequence ID" value="NZ_JAULRT010000062.1"/>
</dbReference>
<keyword evidence="1" id="KW-0732">Signal</keyword>
<evidence type="ECO:0000256" key="1">
    <source>
        <dbReference type="SAM" id="SignalP"/>
    </source>
</evidence>
<comment type="caution">
    <text evidence="2">The sequence shown here is derived from an EMBL/GenBank/DDBJ whole genome shotgun (WGS) entry which is preliminary data.</text>
</comment>
<feature type="signal peptide" evidence="1">
    <location>
        <begin position="1"/>
        <end position="21"/>
    </location>
</feature>
<accession>A0ABT8TMI7</accession>